<feature type="domain" description="Aminotransferase class V" evidence="2">
    <location>
        <begin position="59"/>
        <end position="376"/>
    </location>
</feature>
<dbReference type="PANTHER" id="PTHR43586">
    <property type="entry name" value="CYSTEINE DESULFURASE"/>
    <property type="match status" value="1"/>
</dbReference>
<accession>A0A1F7RFG1</accession>
<evidence type="ECO:0000313" key="3">
    <source>
        <dbReference type="EMBL" id="OGL40279.1"/>
    </source>
</evidence>
<dbReference type="Pfam" id="PF00266">
    <property type="entry name" value="Aminotran_5"/>
    <property type="match status" value="1"/>
</dbReference>
<sequence length="386" mass="43506">MNWEDLREEFPVTKNYIYMNTGWCGPRSLTVQKRIDEVFQIEREKGVANPELIKIREDIRNSTRRNLAGFLNADDDEIALTDNTSNGINIVAASIDWEKGDEVIISDEEHPAGIVPWFYLRDLRGIKVKVVKIGNDEVNFLKGFKEALNDRTKLVCLSHVSCMTGFRLPVKKIAESTAGSKALLLIDGAQSVGQIEVNVKELESDIYCVPGQKWLFGPEGTGALYIRKSLIDKLFCINAGYRSVKAFNFEKGEMALHDSAKRFEMADRNCALLAGLSKSVEYLNAIGIRKIEERIKNQSLILIHVLKQIPNVEILSPHKEGFCHSGLISITIKDKAASEVVNNLYQNKKIICRHFPSKNIIRFSMNFFNTQGEIEIVADAIKEIAT</sequence>
<name>A0A1F7RFG1_9BACT</name>
<evidence type="ECO:0000313" key="4">
    <source>
        <dbReference type="Proteomes" id="UP000178526"/>
    </source>
</evidence>
<dbReference type="Gene3D" id="3.90.1150.10">
    <property type="entry name" value="Aspartate Aminotransferase, domain 1"/>
    <property type="match status" value="1"/>
</dbReference>
<proteinExistence type="predicted"/>
<dbReference type="InterPro" id="IPR015421">
    <property type="entry name" value="PyrdxlP-dep_Trfase_major"/>
</dbReference>
<dbReference type="PANTHER" id="PTHR43586:SF8">
    <property type="entry name" value="CYSTEINE DESULFURASE 1, CHLOROPLASTIC"/>
    <property type="match status" value="1"/>
</dbReference>
<evidence type="ECO:0000256" key="1">
    <source>
        <dbReference type="ARBA" id="ARBA00022898"/>
    </source>
</evidence>
<dbReference type="InterPro" id="IPR015422">
    <property type="entry name" value="PyrdxlP-dep_Trfase_small"/>
</dbReference>
<dbReference type="AlphaFoldDB" id="A0A1F7RFG1"/>
<dbReference type="Proteomes" id="UP000178526">
    <property type="component" value="Unassembled WGS sequence"/>
</dbReference>
<keyword evidence="1" id="KW-0663">Pyridoxal phosphate</keyword>
<dbReference type="Gene3D" id="3.40.640.10">
    <property type="entry name" value="Type I PLP-dependent aspartate aminotransferase-like (Major domain)"/>
    <property type="match status" value="1"/>
</dbReference>
<organism evidence="3 4">
    <name type="scientific">Candidatus Schekmanbacteria bacterium GWA2_38_11</name>
    <dbReference type="NCBI Taxonomy" id="1817876"/>
    <lineage>
        <taxon>Bacteria</taxon>
        <taxon>Candidatus Schekmaniibacteriota</taxon>
    </lineage>
</organism>
<evidence type="ECO:0000259" key="2">
    <source>
        <dbReference type="Pfam" id="PF00266"/>
    </source>
</evidence>
<reference evidence="3 4" key="1">
    <citation type="journal article" date="2016" name="Nat. Commun.">
        <title>Thousands of microbial genomes shed light on interconnected biogeochemical processes in an aquifer system.</title>
        <authorList>
            <person name="Anantharaman K."/>
            <person name="Brown C.T."/>
            <person name="Hug L.A."/>
            <person name="Sharon I."/>
            <person name="Castelle C.J."/>
            <person name="Probst A.J."/>
            <person name="Thomas B.C."/>
            <person name="Singh A."/>
            <person name="Wilkins M.J."/>
            <person name="Karaoz U."/>
            <person name="Brodie E.L."/>
            <person name="Williams K.H."/>
            <person name="Hubbard S.S."/>
            <person name="Banfield J.F."/>
        </authorList>
    </citation>
    <scope>NUCLEOTIDE SEQUENCE [LARGE SCALE GENOMIC DNA]</scope>
</reference>
<protein>
    <recommendedName>
        <fullName evidence="2">Aminotransferase class V domain-containing protein</fullName>
    </recommendedName>
</protein>
<dbReference type="InterPro" id="IPR000192">
    <property type="entry name" value="Aminotrans_V_dom"/>
</dbReference>
<dbReference type="EMBL" id="MGDB01000103">
    <property type="protein sequence ID" value="OGL40279.1"/>
    <property type="molecule type" value="Genomic_DNA"/>
</dbReference>
<dbReference type="SUPFAM" id="SSF53383">
    <property type="entry name" value="PLP-dependent transferases"/>
    <property type="match status" value="1"/>
</dbReference>
<dbReference type="InterPro" id="IPR015424">
    <property type="entry name" value="PyrdxlP-dep_Trfase"/>
</dbReference>
<gene>
    <name evidence="3" type="ORF">A2042_02465</name>
</gene>
<comment type="caution">
    <text evidence="3">The sequence shown here is derived from an EMBL/GenBank/DDBJ whole genome shotgun (WGS) entry which is preliminary data.</text>
</comment>